<dbReference type="SMART" id="SM00968">
    <property type="entry name" value="SMC_hinge"/>
    <property type="match status" value="1"/>
</dbReference>
<keyword evidence="17" id="KW-1185">Reference proteome</keyword>
<keyword evidence="5" id="KW-0498">Mitosis</keyword>
<evidence type="ECO:0000313" key="16">
    <source>
        <dbReference type="EMBL" id="KAF6030614.1"/>
    </source>
</evidence>
<organism evidence="16 17">
    <name type="scientific">Bugula neritina</name>
    <name type="common">Brown bryozoan</name>
    <name type="synonym">Sertularia neritina</name>
    <dbReference type="NCBI Taxonomy" id="10212"/>
    <lineage>
        <taxon>Eukaryota</taxon>
        <taxon>Metazoa</taxon>
        <taxon>Spiralia</taxon>
        <taxon>Lophotrochozoa</taxon>
        <taxon>Bryozoa</taxon>
        <taxon>Gymnolaemata</taxon>
        <taxon>Cheilostomatida</taxon>
        <taxon>Flustrina</taxon>
        <taxon>Buguloidea</taxon>
        <taxon>Bugulidae</taxon>
        <taxon>Bugula</taxon>
    </lineage>
</organism>
<dbReference type="GO" id="GO:0005524">
    <property type="term" value="F:ATP binding"/>
    <property type="evidence" value="ECO:0007669"/>
    <property type="project" value="UniProtKB-KW"/>
</dbReference>
<evidence type="ECO:0000256" key="8">
    <source>
        <dbReference type="ARBA" id="ARBA00023067"/>
    </source>
</evidence>
<evidence type="ECO:0000256" key="11">
    <source>
        <dbReference type="ARBA" id="ARBA00058936"/>
    </source>
</evidence>
<feature type="region of interest" description="Disordered" evidence="14">
    <location>
        <begin position="1182"/>
        <end position="1216"/>
    </location>
</feature>
<evidence type="ECO:0000256" key="4">
    <source>
        <dbReference type="ARBA" id="ARBA00022741"/>
    </source>
</evidence>
<evidence type="ECO:0000259" key="15">
    <source>
        <dbReference type="SMART" id="SM00968"/>
    </source>
</evidence>
<sequence>MYIKSIVLDGFKSYAQRTEITGFDALFNAITGLNGSGKSNILDSICFVLGISNLHHVRATSLQELVYKNGQAGITKATVSITFDNSDADQCPFGYSQYDEIVVTRQVVVGGRNKYMINGIAATNQKVADLFQSVSLNINNPHFLIMQGRITKVLNMKPPEILSMIEEAAGTRLYQSKRESAEKMIEKKESKVREIDSLIEEETAPKLERLKKERDSYIEYQKIVREIEHLHKLHIAWQFVCAEKEKGSSAQLLSNIQESIKQLQDRCEEINNLVQILESEIKEREQQINNGESTELEKDLSEKQQADAVSSSNYDESVKEIKSQNKRLKELKKHLSDDEAVLNKKKVELDHNTEANATAVRQRQEVKEAFAAAQKKFQTESAGLASNEDGEDATLNDQLIAAKNAISQAETDIKNCQMKVKHSQDEVKKKRADLKKTSTEYDKDKTNLDNIAKQISKLQEDQKKMDYTEGSLENVRDERANLVRQAEVLQREYNSLSDRFPSLQFDYVDPVKNFDRRKVRGPVAKLIQVKDVSTSTALEVVAGGRLYNIVVDDDKTAQQLLDNGQLKKKYTILPLNKLTAKPVDSRVISRAKSLCLLHGLQVGNENVNLALELVGYEKHVEAAMAHVFGNTFVCKNSEAAKKVTFDKQIMRKSVTLEGDSFDPAGTLTGGSRPQGSSGILSKLSEISDVSAKLVEQKQKLLELDGRLSAATKAYESYSKLRQQLAMKEREFELLQNKLKQTTHGAQLDHIEKLEETITSEQQAIETAKKTKEASIKKVAELEHTIKNAKQLREQRLKQLEQEMVKTKKEMENLEKKYAKNEQDSETLKLEVETLEKEVEDYKQQIEHVEQDLVELEKKSAEYKDVVSQTKAAVKEIETALKTHRQQLSAWNKEINSKVMEQKKLKQEHTDNKVKLEQLAHDINNAKNSGNNAAKEVENLLIKYDWIAEEKQFFGQQNSAYDFSQNDPKETARQISRLQEKRQGLERNVNMRAMTMLDQAQSQHNDMLRKRRILLQDKEKLANIIAELNEKKNIAVEKAYKQVNKDFRSIFSTLLPGATAKLAPPEGASCLDGLEVKVGFGDVWKETLTELSGGQRSLVALSLILSMLRFKPAPLYILDEVDAALDLSHTQNIGQMLRTHFRNSQFVVVSLKDGMFNNANVLFRTQFVDGVSTVTRYTQNPHKKVPLSEKNSGETTSAVTVKTKLSAESAKRKKVQT</sequence>
<feature type="domain" description="SMC hinge" evidence="15">
    <location>
        <begin position="517"/>
        <end position="644"/>
    </location>
</feature>
<keyword evidence="10" id="KW-0131">Cell cycle</keyword>
<keyword evidence="6" id="KW-0067">ATP-binding</keyword>
<name>A0A7J7JY07_BUGNE</name>
<evidence type="ECO:0000256" key="3">
    <source>
        <dbReference type="ARBA" id="ARBA00022618"/>
    </source>
</evidence>
<feature type="compositionally biased region" description="Basic and acidic residues" evidence="14">
    <location>
        <begin position="295"/>
        <end position="305"/>
    </location>
</feature>
<dbReference type="Gene3D" id="3.40.50.300">
    <property type="entry name" value="P-loop containing nucleotide triphosphate hydrolases"/>
    <property type="match status" value="2"/>
</dbReference>
<dbReference type="GO" id="GO:0016887">
    <property type="term" value="F:ATP hydrolysis activity"/>
    <property type="evidence" value="ECO:0007669"/>
    <property type="project" value="InterPro"/>
</dbReference>
<feature type="coiled-coil region" evidence="13">
    <location>
        <begin position="717"/>
        <end position="935"/>
    </location>
</feature>
<dbReference type="GO" id="GO:0000796">
    <property type="term" value="C:condensin complex"/>
    <property type="evidence" value="ECO:0007669"/>
    <property type="project" value="UniProtKB-ARBA"/>
</dbReference>
<dbReference type="GO" id="GO:0000793">
    <property type="term" value="C:condensed chromosome"/>
    <property type="evidence" value="ECO:0007669"/>
    <property type="project" value="UniProtKB-ARBA"/>
</dbReference>
<gene>
    <name evidence="16" type="ORF">EB796_011075</name>
</gene>
<dbReference type="GO" id="GO:0098813">
    <property type="term" value="P:nuclear chromosome segregation"/>
    <property type="evidence" value="ECO:0007669"/>
    <property type="project" value="UniProtKB-ARBA"/>
</dbReference>
<dbReference type="InterPro" id="IPR010935">
    <property type="entry name" value="SMC_hinge"/>
</dbReference>
<keyword evidence="3" id="KW-0132">Cell division</keyword>
<dbReference type="CDD" id="cd03273">
    <property type="entry name" value="ABC_SMC2_euk"/>
    <property type="match status" value="1"/>
</dbReference>
<dbReference type="Gene3D" id="3.30.70.1620">
    <property type="match status" value="1"/>
</dbReference>
<keyword evidence="4" id="KW-0547">Nucleotide-binding</keyword>
<feature type="region of interest" description="Disordered" evidence="14">
    <location>
        <begin position="290"/>
        <end position="321"/>
    </location>
</feature>
<accession>A0A7J7JY07</accession>
<evidence type="ECO:0000256" key="12">
    <source>
        <dbReference type="PIRNR" id="PIRNR005719"/>
    </source>
</evidence>
<dbReference type="Gene3D" id="1.10.287.1490">
    <property type="match status" value="1"/>
</dbReference>
<feature type="compositionally biased region" description="Polar residues" evidence="14">
    <location>
        <begin position="1188"/>
        <end position="1199"/>
    </location>
</feature>
<keyword evidence="7 13" id="KW-0175">Coiled coil</keyword>
<dbReference type="Pfam" id="PF02463">
    <property type="entry name" value="SMC_N"/>
    <property type="match status" value="1"/>
</dbReference>
<dbReference type="FunFam" id="3.40.50.300:FF:000385">
    <property type="entry name" value="Structural maintenance of chromosomes 2"/>
    <property type="match status" value="1"/>
</dbReference>
<dbReference type="Gene3D" id="1.20.1060.20">
    <property type="match status" value="1"/>
</dbReference>
<dbReference type="SUPFAM" id="SSF52540">
    <property type="entry name" value="P-loop containing nucleoside triphosphate hydrolases"/>
    <property type="match status" value="1"/>
</dbReference>
<protein>
    <recommendedName>
        <fullName evidence="12">Structural maintenance of chromosomes protein</fullName>
    </recommendedName>
</protein>
<feature type="coiled-coil region" evidence="13">
    <location>
        <begin position="399"/>
        <end position="499"/>
    </location>
</feature>
<comment type="function">
    <text evidence="11">Central component of the condensin complex, a complex required for conversion of interphase chromatin into mitotic-like condense chromosomes. The condensin complex probably introduces positive supercoils into relaxed DNA in the presence of type I topoisomerases and converts nicked DNA into positive knotted forms in the presence of type II topoisomerases.</text>
</comment>
<dbReference type="GO" id="GO:0030261">
    <property type="term" value="P:chromosome condensation"/>
    <property type="evidence" value="ECO:0007669"/>
    <property type="project" value="UniProtKB-KW"/>
</dbReference>
<dbReference type="GO" id="GO:0000280">
    <property type="term" value="P:nuclear division"/>
    <property type="evidence" value="ECO:0007669"/>
    <property type="project" value="UniProtKB-ARBA"/>
</dbReference>
<dbReference type="PIRSF" id="PIRSF005719">
    <property type="entry name" value="SMC"/>
    <property type="match status" value="1"/>
</dbReference>
<dbReference type="FunFam" id="3.40.50.300:FF:000278">
    <property type="entry name" value="Structural maintenance of chromosomes 2"/>
    <property type="match status" value="1"/>
</dbReference>
<evidence type="ECO:0000256" key="14">
    <source>
        <dbReference type="SAM" id="MobiDB-lite"/>
    </source>
</evidence>
<dbReference type="InterPro" id="IPR003395">
    <property type="entry name" value="RecF/RecN/SMC_N"/>
</dbReference>
<proteinExistence type="inferred from homology"/>
<dbReference type="GO" id="GO:0031981">
    <property type="term" value="C:nuclear lumen"/>
    <property type="evidence" value="ECO:0007669"/>
    <property type="project" value="UniProtKB-ARBA"/>
</dbReference>
<reference evidence="16" key="1">
    <citation type="submission" date="2020-06" db="EMBL/GenBank/DDBJ databases">
        <title>Draft genome of Bugula neritina, a colonial animal packing powerful symbionts and potential medicines.</title>
        <authorList>
            <person name="Rayko M."/>
        </authorList>
    </citation>
    <scope>NUCLEOTIDE SEQUENCE [LARGE SCALE GENOMIC DNA]</scope>
    <source>
        <strain evidence="16">Kwan_BN1</strain>
    </source>
</reference>
<dbReference type="GO" id="GO:0051301">
    <property type="term" value="P:cell division"/>
    <property type="evidence" value="ECO:0007669"/>
    <property type="project" value="UniProtKB-KW"/>
</dbReference>
<evidence type="ECO:0000256" key="9">
    <source>
        <dbReference type="ARBA" id="ARBA00023242"/>
    </source>
</evidence>
<dbReference type="SUPFAM" id="SSF75553">
    <property type="entry name" value="Smc hinge domain"/>
    <property type="match status" value="1"/>
</dbReference>
<dbReference type="EMBL" id="VXIV02001684">
    <property type="protein sequence ID" value="KAF6030614.1"/>
    <property type="molecule type" value="Genomic_DNA"/>
</dbReference>
<dbReference type="PANTHER" id="PTHR43977">
    <property type="entry name" value="STRUCTURAL MAINTENANCE OF CHROMOSOMES PROTEIN 3"/>
    <property type="match status" value="1"/>
</dbReference>
<evidence type="ECO:0000256" key="2">
    <source>
        <dbReference type="ARBA" id="ARBA00005231"/>
    </source>
</evidence>
<dbReference type="FunFam" id="1.20.1060.20:FF:000005">
    <property type="entry name" value="Structural maintenance of chromosomes 2"/>
    <property type="match status" value="1"/>
</dbReference>
<dbReference type="InterPro" id="IPR027120">
    <property type="entry name" value="Smc2_ABC"/>
</dbReference>
<dbReference type="Proteomes" id="UP000593567">
    <property type="component" value="Unassembled WGS sequence"/>
</dbReference>
<dbReference type="InterPro" id="IPR027417">
    <property type="entry name" value="P-loop_NTPase"/>
</dbReference>
<evidence type="ECO:0000256" key="6">
    <source>
        <dbReference type="ARBA" id="ARBA00022840"/>
    </source>
</evidence>
<comment type="similarity">
    <text evidence="2">Belongs to the SMC family. SMC2 subfamily.</text>
</comment>
<evidence type="ECO:0000256" key="1">
    <source>
        <dbReference type="ARBA" id="ARBA00004123"/>
    </source>
</evidence>
<dbReference type="InterPro" id="IPR036277">
    <property type="entry name" value="SMC_hinge_sf"/>
</dbReference>
<dbReference type="AlphaFoldDB" id="A0A7J7JY07"/>
<feature type="coiled-coil region" evidence="13">
    <location>
        <begin position="1010"/>
        <end position="1037"/>
    </location>
</feature>
<evidence type="ECO:0000256" key="13">
    <source>
        <dbReference type="SAM" id="Coils"/>
    </source>
</evidence>
<evidence type="ECO:0000256" key="5">
    <source>
        <dbReference type="ARBA" id="ARBA00022776"/>
    </source>
</evidence>
<keyword evidence="9 12" id="KW-0539">Nucleus</keyword>
<evidence type="ECO:0000313" key="17">
    <source>
        <dbReference type="Proteomes" id="UP000593567"/>
    </source>
</evidence>
<dbReference type="OrthoDB" id="10255539at2759"/>
<comment type="subcellular location">
    <subcellularLocation>
        <location evidence="1 12">Nucleus</location>
    </subcellularLocation>
</comment>
<evidence type="ECO:0000256" key="7">
    <source>
        <dbReference type="ARBA" id="ARBA00023054"/>
    </source>
</evidence>
<evidence type="ECO:0000256" key="10">
    <source>
        <dbReference type="ARBA" id="ARBA00023306"/>
    </source>
</evidence>
<keyword evidence="8" id="KW-0226">DNA condensation</keyword>
<dbReference type="Pfam" id="PF06470">
    <property type="entry name" value="SMC_hinge"/>
    <property type="match status" value="1"/>
</dbReference>
<comment type="caution">
    <text evidence="16">The sequence shown here is derived from an EMBL/GenBank/DDBJ whole genome shotgun (WGS) entry which is preliminary data.</text>
</comment>
<dbReference type="InterPro" id="IPR024704">
    <property type="entry name" value="SMC"/>
</dbReference>